<gene>
    <name evidence="6" type="ORF">AL544_004790</name>
</gene>
<keyword evidence="1" id="KW-0973">c-di-GMP</keyword>
<keyword evidence="2" id="KW-0547">Nucleotide-binding</keyword>
<evidence type="ECO:0000259" key="4">
    <source>
        <dbReference type="Pfam" id="PF07238"/>
    </source>
</evidence>
<dbReference type="Pfam" id="PF07238">
    <property type="entry name" value="PilZ"/>
    <property type="match status" value="1"/>
</dbReference>
<keyword evidence="3" id="KW-0975">Bacterial flagellum</keyword>
<evidence type="ECO:0000313" key="7">
    <source>
        <dbReference type="Proteomes" id="UP000053748"/>
    </source>
</evidence>
<dbReference type="Proteomes" id="UP000053748">
    <property type="component" value="Unassembled WGS sequence"/>
</dbReference>
<dbReference type="GO" id="GO:0035438">
    <property type="term" value="F:cyclic-di-GMP binding"/>
    <property type="evidence" value="ECO:0007669"/>
    <property type="project" value="InterPro"/>
</dbReference>
<evidence type="ECO:0000259" key="5">
    <source>
        <dbReference type="Pfam" id="PF12945"/>
    </source>
</evidence>
<dbReference type="RefSeq" id="WP_000974292.1">
    <property type="nucleotide sequence ID" value="NZ_CAWMSS010000002.1"/>
</dbReference>
<dbReference type="InterPro" id="IPR012349">
    <property type="entry name" value="Split_barrel_FMN-bd"/>
</dbReference>
<dbReference type="AlphaFoldDB" id="A0A2J9VKC7"/>
<dbReference type="Gene3D" id="2.30.110.10">
    <property type="entry name" value="Electron Transport, Fmn-binding Protein, Chain A"/>
    <property type="match status" value="1"/>
</dbReference>
<name>A0A2J9VKC7_VIBMI</name>
<dbReference type="Pfam" id="PF12945">
    <property type="entry name" value="PilZNR"/>
    <property type="match status" value="1"/>
</dbReference>
<protein>
    <submittedName>
        <fullName evidence="6">Pilus assembly protein PilZ</fullName>
    </submittedName>
</protein>
<dbReference type="InterPro" id="IPR009926">
    <property type="entry name" value="T3SS_YcgR_PilZN"/>
</dbReference>
<keyword evidence="7" id="KW-1185">Reference proteome</keyword>
<dbReference type="Gene3D" id="2.40.10.220">
    <property type="entry name" value="predicted glycosyltransferase like domains"/>
    <property type="match status" value="1"/>
</dbReference>
<dbReference type="OrthoDB" id="5915058at2"/>
<organism evidence="6 7">
    <name type="scientific">Vibrio mimicus</name>
    <dbReference type="NCBI Taxonomy" id="674"/>
    <lineage>
        <taxon>Bacteria</taxon>
        <taxon>Pseudomonadati</taxon>
        <taxon>Pseudomonadota</taxon>
        <taxon>Gammaproteobacteria</taxon>
        <taxon>Vibrionales</taxon>
        <taxon>Vibrionaceae</taxon>
        <taxon>Vibrio</taxon>
    </lineage>
</organism>
<evidence type="ECO:0000256" key="3">
    <source>
        <dbReference type="ARBA" id="ARBA00023143"/>
    </source>
</evidence>
<evidence type="ECO:0000313" key="6">
    <source>
        <dbReference type="EMBL" id="PNM64233.1"/>
    </source>
</evidence>
<dbReference type="EMBL" id="LOSJ02000001">
    <property type="protein sequence ID" value="PNM64233.1"/>
    <property type="molecule type" value="Genomic_DNA"/>
</dbReference>
<accession>A0A2J9VKC7</accession>
<reference evidence="6" key="1">
    <citation type="submission" date="2017-12" db="EMBL/GenBank/DDBJ databases">
        <title>FDA dAtabase for Regulatory Grade micrObial Sequences (FDA-ARGOS): Supporting development and validation of Infectious Disease Dx tests.</title>
        <authorList>
            <person name="Hoffmann M."/>
            <person name="Allard M."/>
            <person name="Evans P."/>
            <person name="Brown E."/>
            <person name="Tallon L.J."/>
            <person name="Sadzewicz L."/>
            <person name="Sengamalay N."/>
            <person name="Ott S."/>
            <person name="Godinez A."/>
            <person name="Nagaraj S."/>
            <person name="Vavikolanu K."/>
            <person name="Aluvathingal J."/>
            <person name="Nadendla S."/>
            <person name="Hobson J."/>
            <person name="Sichtig H."/>
        </authorList>
    </citation>
    <scope>NUCLEOTIDE SEQUENCE [LARGE SCALE GENOMIC DNA]</scope>
    <source>
        <strain evidence="6">FDAARGOS_113</strain>
    </source>
</reference>
<proteinExistence type="predicted"/>
<comment type="caution">
    <text evidence="6">The sequence shown here is derived from an EMBL/GenBank/DDBJ whole genome shotgun (WGS) entry which is preliminary data.</text>
</comment>
<dbReference type="InterPro" id="IPR009875">
    <property type="entry name" value="PilZ_domain"/>
</dbReference>
<feature type="domain" description="PilZ" evidence="4">
    <location>
        <begin position="115"/>
        <end position="205"/>
    </location>
</feature>
<evidence type="ECO:0000256" key="2">
    <source>
        <dbReference type="ARBA" id="ARBA00022741"/>
    </source>
</evidence>
<feature type="domain" description="Type III secretion system flagellar brake protein YcgR PilZN" evidence="5">
    <location>
        <begin position="16"/>
        <end position="106"/>
    </location>
</feature>
<dbReference type="STRING" id="674.VM_16975"/>
<evidence type="ECO:0000256" key="1">
    <source>
        <dbReference type="ARBA" id="ARBA00022636"/>
    </source>
</evidence>
<dbReference type="SUPFAM" id="SSF141371">
    <property type="entry name" value="PilZ domain-like"/>
    <property type="match status" value="2"/>
</dbReference>
<sequence length="221" mass="24557">MAIGSTDLNKLALLLKPGMKMSAEIQFGPEDSYAFHTTLIGHKIEQHIILDLPLKAHEALVMRKVNNVQIVLRGMCDTELGHILAFKTSILQASTKPFCMLFLRPPKHFATKAIRSHERYKIAIPAELNEDNKSYSGTLVDFSVSGCGVFIQGENELNKGSKVRINSELDPFLPKLIKSQIVNIRRQANGHLIGIQFDQPIALTEALKKQVLEQAFLAGSI</sequence>